<evidence type="ECO:0000256" key="2">
    <source>
        <dbReference type="ARBA" id="ARBA00007449"/>
    </source>
</evidence>
<keyword evidence="8" id="KW-0472">Membrane</keyword>
<dbReference type="GO" id="GO:0016477">
    <property type="term" value="P:cell migration"/>
    <property type="evidence" value="ECO:0007669"/>
    <property type="project" value="TreeGrafter"/>
</dbReference>
<keyword evidence="4" id="KW-0812">Transmembrane</keyword>
<dbReference type="EMBL" id="CAJRST010007779">
    <property type="protein sequence ID" value="CAG5896342.1"/>
    <property type="molecule type" value="Genomic_DNA"/>
</dbReference>
<dbReference type="GO" id="GO:0009986">
    <property type="term" value="C:cell surface"/>
    <property type="evidence" value="ECO:0007669"/>
    <property type="project" value="TreeGrafter"/>
</dbReference>
<name>A0A8S4APE9_9TELE</name>
<evidence type="ECO:0000313" key="13">
    <source>
        <dbReference type="EMBL" id="CAG5896342.1"/>
    </source>
</evidence>
<organism evidence="13 14">
    <name type="scientific">Menidia menidia</name>
    <name type="common">Atlantic silverside</name>
    <dbReference type="NCBI Taxonomy" id="238744"/>
    <lineage>
        <taxon>Eukaryota</taxon>
        <taxon>Metazoa</taxon>
        <taxon>Chordata</taxon>
        <taxon>Craniata</taxon>
        <taxon>Vertebrata</taxon>
        <taxon>Euteleostomi</taxon>
        <taxon>Actinopterygii</taxon>
        <taxon>Neopterygii</taxon>
        <taxon>Teleostei</taxon>
        <taxon>Neoteleostei</taxon>
        <taxon>Acanthomorphata</taxon>
        <taxon>Ovalentaria</taxon>
        <taxon>Atherinomorphae</taxon>
        <taxon>Atheriniformes</taxon>
        <taxon>Atherinopsidae</taxon>
        <taxon>Menidiinae</taxon>
        <taxon>Menidia</taxon>
    </lineage>
</organism>
<proteinExistence type="inferred from homology"/>
<feature type="chain" id="PRO_5035798664" evidence="11">
    <location>
        <begin position="35"/>
        <end position="118"/>
    </location>
</feature>
<comment type="caution">
    <text evidence="13">The sequence shown here is derived from an EMBL/GenBank/DDBJ whole genome shotgun (WGS) entry which is preliminary data.</text>
</comment>
<comment type="subcellular location">
    <subcellularLocation>
        <location evidence="1">Membrane</location>
        <topology evidence="1">Single-pass type I membrane protein</topology>
    </subcellularLocation>
</comment>
<feature type="domain" description="Integrin beta epidermal growth factor-like" evidence="12">
    <location>
        <begin position="94"/>
        <end position="118"/>
    </location>
</feature>
<dbReference type="GO" id="GO:0005178">
    <property type="term" value="F:integrin binding"/>
    <property type="evidence" value="ECO:0007669"/>
    <property type="project" value="TreeGrafter"/>
</dbReference>
<evidence type="ECO:0000256" key="8">
    <source>
        <dbReference type="ARBA" id="ARBA00023136"/>
    </source>
</evidence>
<dbReference type="Pfam" id="PF18372">
    <property type="entry name" value="I-EGF_1"/>
    <property type="match status" value="1"/>
</dbReference>
<evidence type="ECO:0000256" key="7">
    <source>
        <dbReference type="ARBA" id="ARBA00023037"/>
    </source>
</evidence>
<dbReference type="GO" id="GO:0098609">
    <property type="term" value="P:cell-cell adhesion"/>
    <property type="evidence" value="ECO:0007669"/>
    <property type="project" value="TreeGrafter"/>
</dbReference>
<evidence type="ECO:0000256" key="6">
    <source>
        <dbReference type="ARBA" id="ARBA00022989"/>
    </source>
</evidence>
<dbReference type="Proteomes" id="UP000677803">
    <property type="component" value="Unassembled WGS sequence"/>
</dbReference>
<dbReference type="Gene3D" id="2.60.40.1510">
    <property type="entry name" value="ntegrin, alpha v. Chain A, domain 3"/>
    <property type="match status" value="1"/>
</dbReference>
<evidence type="ECO:0000259" key="12">
    <source>
        <dbReference type="Pfam" id="PF18372"/>
    </source>
</evidence>
<reference evidence="13" key="1">
    <citation type="submission" date="2021-05" db="EMBL/GenBank/DDBJ databases">
        <authorList>
            <person name="Tigano A."/>
        </authorList>
    </citation>
    <scope>NUCLEOTIDE SEQUENCE</scope>
</reference>
<keyword evidence="6" id="KW-1133">Transmembrane helix</keyword>
<keyword evidence="5" id="KW-0677">Repeat</keyword>
<dbReference type="OrthoDB" id="410592at2759"/>
<dbReference type="InterPro" id="IPR040622">
    <property type="entry name" value="EGF_integrin_1"/>
</dbReference>
<evidence type="ECO:0000256" key="11">
    <source>
        <dbReference type="SAM" id="SignalP"/>
    </source>
</evidence>
<dbReference type="AlphaFoldDB" id="A0A8S4APE9"/>
<accession>A0A8S4APE9</accession>
<keyword evidence="7" id="KW-0401">Integrin</keyword>
<evidence type="ECO:0000256" key="3">
    <source>
        <dbReference type="ARBA" id="ARBA00022536"/>
    </source>
</evidence>
<evidence type="ECO:0000256" key="5">
    <source>
        <dbReference type="ARBA" id="ARBA00022737"/>
    </source>
</evidence>
<dbReference type="GO" id="GO:0007229">
    <property type="term" value="P:integrin-mediated signaling pathway"/>
    <property type="evidence" value="ECO:0007669"/>
    <property type="project" value="UniProtKB-KW"/>
</dbReference>
<keyword evidence="11" id="KW-0732">Signal</keyword>
<evidence type="ECO:0000256" key="9">
    <source>
        <dbReference type="ARBA" id="ARBA00023157"/>
    </source>
</evidence>
<dbReference type="GO" id="GO:0005925">
    <property type="term" value="C:focal adhesion"/>
    <property type="evidence" value="ECO:0007669"/>
    <property type="project" value="TreeGrafter"/>
</dbReference>
<evidence type="ECO:0000256" key="10">
    <source>
        <dbReference type="ARBA" id="ARBA00023180"/>
    </source>
</evidence>
<evidence type="ECO:0000256" key="1">
    <source>
        <dbReference type="ARBA" id="ARBA00004479"/>
    </source>
</evidence>
<dbReference type="GO" id="GO:0019960">
    <property type="term" value="F:C-X3-C chemokine binding"/>
    <property type="evidence" value="ECO:0007669"/>
    <property type="project" value="TreeGrafter"/>
</dbReference>
<keyword evidence="14" id="KW-1185">Reference proteome</keyword>
<dbReference type="SUPFAM" id="SSF69179">
    <property type="entry name" value="Integrin domains"/>
    <property type="match status" value="1"/>
</dbReference>
<protein>
    <submittedName>
        <fullName evidence="13">(Atlantic silverside) hypothetical protein</fullName>
    </submittedName>
</protein>
<evidence type="ECO:0000256" key="4">
    <source>
        <dbReference type="ARBA" id="ARBA00022692"/>
    </source>
</evidence>
<dbReference type="GO" id="GO:0001968">
    <property type="term" value="F:fibronectin binding"/>
    <property type="evidence" value="ECO:0007669"/>
    <property type="project" value="TreeGrafter"/>
</dbReference>
<dbReference type="GO" id="GO:0098639">
    <property type="term" value="F:collagen binding involved in cell-matrix adhesion"/>
    <property type="evidence" value="ECO:0007669"/>
    <property type="project" value="TreeGrafter"/>
</dbReference>
<dbReference type="InterPro" id="IPR015812">
    <property type="entry name" value="Integrin_bsu"/>
</dbReference>
<dbReference type="GO" id="GO:0043236">
    <property type="term" value="F:laminin binding"/>
    <property type="evidence" value="ECO:0007669"/>
    <property type="project" value="TreeGrafter"/>
</dbReference>
<gene>
    <name evidence="13" type="ORF">MMEN_LOCUS7430</name>
</gene>
<dbReference type="GO" id="GO:0045202">
    <property type="term" value="C:synapse"/>
    <property type="evidence" value="ECO:0007669"/>
    <property type="project" value="TreeGrafter"/>
</dbReference>
<dbReference type="PANTHER" id="PTHR10082:SF28">
    <property type="entry name" value="INTEGRIN BETA-1"/>
    <property type="match status" value="1"/>
</dbReference>
<evidence type="ECO:0000313" key="14">
    <source>
        <dbReference type="Proteomes" id="UP000677803"/>
    </source>
</evidence>
<dbReference type="InterPro" id="IPR032695">
    <property type="entry name" value="Integrin_dom_sf"/>
</dbReference>
<keyword evidence="9" id="KW-1015">Disulfide bond</keyword>
<dbReference type="GO" id="GO:0008305">
    <property type="term" value="C:integrin complex"/>
    <property type="evidence" value="ECO:0007669"/>
    <property type="project" value="TreeGrafter"/>
</dbReference>
<feature type="signal peptide" evidence="11">
    <location>
        <begin position="1"/>
        <end position="34"/>
    </location>
</feature>
<dbReference type="GO" id="GO:0019901">
    <property type="term" value="F:protein kinase binding"/>
    <property type="evidence" value="ECO:0007669"/>
    <property type="project" value="TreeGrafter"/>
</dbReference>
<dbReference type="GO" id="GO:0033627">
    <property type="term" value="P:cell adhesion mediated by integrin"/>
    <property type="evidence" value="ECO:0007669"/>
    <property type="project" value="TreeGrafter"/>
</dbReference>
<dbReference type="PANTHER" id="PTHR10082">
    <property type="entry name" value="INTEGRIN BETA SUBUNIT"/>
    <property type="match status" value="1"/>
</dbReference>
<sequence length="118" mass="12928">MNAFRWGPTTVRLQLEMDLRLLLLAALSASFSWAQQENGRKCSNISIGDEVYFDISVETQKCPSKGKSETITIKPLGFKEEVEVTLDFICDCECAAAGEAESQRCSSGNGTYECGACK</sequence>
<keyword evidence="10" id="KW-0325">Glycoprotein</keyword>
<comment type="similarity">
    <text evidence="2">Belongs to the integrin beta chain family.</text>
</comment>
<keyword evidence="3" id="KW-0245">EGF-like domain</keyword>